<evidence type="ECO:0000313" key="3">
    <source>
        <dbReference type="EMBL" id="KAK3055656.1"/>
    </source>
</evidence>
<feature type="region of interest" description="Disordered" evidence="1">
    <location>
        <begin position="591"/>
        <end position="618"/>
    </location>
</feature>
<name>A0AAJ0GDG9_9PEZI</name>
<dbReference type="SUPFAM" id="SSF82199">
    <property type="entry name" value="SET domain"/>
    <property type="match status" value="1"/>
</dbReference>
<protein>
    <recommendedName>
        <fullName evidence="2">SET domain-containing protein</fullName>
    </recommendedName>
</protein>
<dbReference type="InterPro" id="IPR046341">
    <property type="entry name" value="SET_dom_sf"/>
</dbReference>
<feature type="compositionally biased region" description="Polar residues" evidence="1">
    <location>
        <begin position="72"/>
        <end position="109"/>
    </location>
</feature>
<feature type="compositionally biased region" description="Acidic residues" evidence="1">
    <location>
        <begin position="604"/>
        <end position="618"/>
    </location>
</feature>
<dbReference type="InterPro" id="IPR001214">
    <property type="entry name" value="SET_dom"/>
</dbReference>
<dbReference type="Pfam" id="PF00856">
    <property type="entry name" value="SET"/>
    <property type="match status" value="1"/>
</dbReference>
<evidence type="ECO:0000313" key="4">
    <source>
        <dbReference type="Proteomes" id="UP001271007"/>
    </source>
</evidence>
<dbReference type="PANTHER" id="PTHR47250:SF3">
    <property type="entry name" value="HISTONE-LYSINE N-METHYLTRANSFERASE SET-6"/>
    <property type="match status" value="1"/>
</dbReference>
<sequence>MDDITQGLARQVSEQLPRILEELLQAGHDPATQPLQLNCTLTTVSQAPASTDNRLQVAAVDIGSHLVPFSPPASTLQADPLLASSNGGPSRPPRNTSNSATNLPSQFGSLDQDGSGRPSKRARPNHDMTIASISNPQQSVLVEPARRKRVQSHLAGRPSSFDKFVSGIWDSLYSGVRIDPAETIEQWQAIESSGQPRLLTEAECEVATRDDVSAFGRMNILTRKISQTGKTFRSLEIVVQAHWIQCFDDRVGNLAVSMTREKAKKTAIAEACADFGWSEKELRNKTAIWRGYHDIKNAAGWVGLVFAGSGLYRFVKYRAALTNEAFEKLHTLGHRLEVVADTLHPKWRMLLGIVGASTERKYLGHPHDWVVNAGDEGTPLAPTYYQWDPNFSYKHIDSSIVDEEAWGDYDPRTVIPSTDPAASVCECCGEHQSNDQRNNTCKCYPNLYGSSKPTPVPLQIFRTPDGKNNGLLACCPFEKGWAVGEFVGEITSGLAGLDVMIGETDQCTYQIWQGRQGNHTKFVNHSCAPNAHFERFVWLGKQRIVLASLGIEAGDEVTVDYGDTYWHNLDKECKCGQPCCRYRDRIRRVEAPRDERQDLGRNSDDDDEDETEDGDADE</sequence>
<dbReference type="Gene3D" id="2.170.270.10">
    <property type="entry name" value="SET domain"/>
    <property type="match status" value="1"/>
</dbReference>
<feature type="domain" description="SET" evidence="2">
    <location>
        <begin position="456"/>
        <end position="562"/>
    </location>
</feature>
<comment type="caution">
    <text evidence="3">The sequence shown here is derived from an EMBL/GenBank/DDBJ whole genome shotgun (WGS) entry which is preliminary data.</text>
</comment>
<reference evidence="3" key="1">
    <citation type="submission" date="2023-04" db="EMBL/GenBank/DDBJ databases">
        <title>Black Yeasts Isolated from many extreme environments.</title>
        <authorList>
            <person name="Coleine C."/>
            <person name="Stajich J.E."/>
            <person name="Selbmann L."/>
        </authorList>
    </citation>
    <scope>NUCLEOTIDE SEQUENCE</scope>
    <source>
        <strain evidence="3">CCFEE 5312</strain>
    </source>
</reference>
<feature type="region of interest" description="Disordered" evidence="1">
    <location>
        <begin position="71"/>
        <end position="134"/>
    </location>
</feature>
<evidence type="ECO:0000256" key="1">
    <source>
        <dbReference type="SAM" id="MobiDB-lite"/>
    </source>
</evidence>
<organism evidence="3 4">
    <name type="scientific">Extremus antarcticus</name>
    <dbReference type="NCBI Taxonomy" id="702011"/>
    <lineage>
        <taxon>Eukaryota</taxon>
        <taxon>Fungi</taxon>
        <taxon>Dikarya</taxon>
        <taxon>Ascomycota</taxon>
        <taxon>Pezizomycotina</taxon>
        <taxon>Dothideomycetes</taxon>
        <taxon>Dothideomycetidae</taxon>
        <taxon>Mycosphaerellales</taxon>
        <taxon>Extremaceae</taxon>
        <taxon>Extremus</taxon>
    </lineage>
</organism>
<dbReference type="AlphaFoldDB" id="A0AAJ0GDG9"/>
<dbReference type="Proteomes" id="UP001271007">
    <property type="component" value="Unassembled WGS sequence"/>
</dbReference>
<dbReference type="SMART" id="SM00317">
    <property type="entry name" value="SET"/>
    <property type="match status" value="1"/>
</dbReference>
<gene>
    <name evidence="3" type="ORF">LTR09_003577</name>
</gene>
<proteinExistence type="predicted"/>
<dbReference type="PROSITE" id="PS50280">
    <property type="entry name" value="SET"/>
    <property type="match status" value="1"/>
</dbReference>
<dbReference type="PANTHER" id="PTHR47250">
    <property type="entry name" value="HISTONE-LYSINE N-METHYLTRANSFERASE SET-6"/>
    <property type="match status" value="1"/>
</dbReference>
<accession>A0AAJ0GDG9</accession>
<dbReference type="InterPro" id="IPR053105">
    <property type="entry name" value="Class_V-like_SAM-MTase"/>
</dbReference>
<feature type="compositionally biased region" description="Basic and acidic residues" evidence="1">
    <location>
        <begin position="591"/>
        <end position="603"/>
    </location>
</feature>
<evidence type="ECO:0000259" key="2">
    <source>
        <dbReference type="PROSITE" id="PS50280"/>
    </source>
</evidence>
<keyword evidence="4" id="KW-1185">Reference proteome</keyword>
<dbReference type="EMBL" id="JAWDJX010000008">
    <property type="protein sequence ID" value="KAK3055656.1"/>
    <property type="molecule type" value="Genomic_DNA"/>
</dbReference>